<dbReference type="Proteomes" id="UP001162992">
    <property type="component" value="Chromosome 14"/>
</dbReference>
<comment type="caution">
    <text evidence="1">The sequence shown here is derived from an EMBL/GenBank/DDBJ whole genome shotgun (WGS) entry which is preliminary data.</text>
</comment>
<evidence type="ECO:0000313" key="1">
    <source>
        <dbReference type="EMBL" id="KAJ7531717.1"/>
    </source>
</evidence>
<evidence type="ECO:0000313" key="2">
    <source>
        <dbReference type="Proteomes" id="UP001162992"/>
    </source>
</evidence>
<name>A0ACC2BPK6_DIPCM</name>
<dbReference type="EMBL" id="CM055105">
    <property type="protein sequence ID" value="KAJ7531717.1"/>
    <property type="molecule type" value="Genomic_DNA"/>
</dbReference>
<organism evidence="1 2">
    <name type="scientific">Diphasiastrum complanatum</name>
    <name type="common">Issler's clubmoss</name>
    <name type="synonym">Lycopodium complanatum</name>
    <dbReference type="NCBI Taxonomy" id="34168"/>
    <lineage>
        <taxon>Eukaryota</taxon>
        <taxon>Viridiplantae</taxon>
        <taxon>Streptophyta</taxon>
        <taxon>Embryophyta</taxon>
        <taxon>Tracheophyta</taxon>
        <taxon>Lycopodiopsida</taxon>
        <taxon>Lycopodiales</taxon>
        <taxon>Lycopodiaceae</taxon>
        <taxon>Lycopodioideae</taxon>
        <taxon>Diphasiastrum</taxon>
    </lineage>
</organism>
<proteinExistence type="predicted"/>
<keyword evidence="2" id="KW-1185">Reference proteome</keyword>
<reference evidence="2" key="1">
    <citation type="journal article" date="2024" name="Proc. Natl. Acad. Sci. U.S.A.">
        <title>Extraordinary preservation of gene collinearity over three hundred million years revealed in homosporous lycophytes.</title>
        <authorList>
            <person name="Li C."/>
            <person name="Wickell D."/>
            <person name="Kuo L.Y."/>
            <person name="Chen X."/>
            <person name="Nie B."/>
            <person name="Liao X."/>
            <person name="Peng D."/>
            <person name="Ji J."/>
            <person name="Jenkins J."/>
            <person name="Williams M."/>
            <person name="Shu S."/>
            <person name="Plott C."/>
            <person name="Barry K."/>
            <person name="Rajasekar S."/>
            <person name="Grimwood J."/>
            <person name="Han X."/>
            <person name="Sun S."/>
            <person name="Hou Z."/>
            <person name="He W."/>
            <person name="Dai G."/>
            <person name="Sun C."/>
            <person name="Schmutz J."/>
            <person name="Leebens-Mack J.H."/>
            <person name="Li F.W."/>
            <person name="Wang L."/>
        </authorList>
    </citation>
    <scope>NUCLEOTIDE SEQUENCE [LARGE SCALE GENOMIC DNA]</scope>
    <source>
        <strain evidence="2">cv. PW_Plant_1</strain>
    </source>
</reference>
<gene>
    <name evidence="1" type="ORF">O6H91_14G055800</name>
</gene>
<protein>
    <submittedName>
        <fullName evidence="1">Uncharacterized protein</fullName>
    </submittedName>
</protein>
<accession>A0ACC2BPK6</accession>
<sequence length="125" mass="14457">MMVAQVAYLSSQCRILPLLHRPVKGLEREINLFTFESVNQVSNAGYCYGGINIYNKPSEWEAANNPWWLDFSQGDCPFEEKGLYELHLKGQLTMNEPMIYVLVDVVDVVDALDSKLWYVYDICQR</sequence>